<keyword evidence="1" id="KW-0812">Transmembrane</keyword>
<dbReference type="EMBL" id="PVTX01000006">
    <property type="protein sequence ID" value="PRZ06494.1"/>
    <property type="molecule type" value="Genomic_DNA"/>
</dbReference>
<dbReference type="RefSeq" id="WP_106267717.1">
    <property type="nucleotide sequence ID" value="NZ_PVTX01000006.1"/>
</dbReference>
<reference evidence="2 3" key="1">
    <citation type="submission" date="2018-03" db="EMBL/GenBank/DDBJ databases">
        <title>Comparative analysis of microorganisms from saline springs in Andes Mountain Range, Colombia.</title>
        <authorList>
            <person name="Rubin E."/>
        </authorList>
    </citation>
    <scope>NUCLEOTIDE SEQUENCE [LARGE SCALE GENOMIC DNA]</scope>
    <source>
        <strain evidence="2 3">CG 23</strain>
    </source>
</reference>
<comment type="caution">
    <text evidence="2">The sequence shown here is derived from an EMBL/GenBank/DDBJ whole genome shotgun (WGS) entry which is preliminary data.</text>
</comment>
<feature type="transmembrane region" description="Helical" evidence="1">
    <location>
        <begin position="101"/>
        <end position="118"/>
    </location>
</feature>
<organism evidence="2 3">
    <name type="scientific">Isoptericola halotolerans</name>
    <dbReference type="NCBI Taxonomy" id="300560"/>
    <lineage>
        <taxon>Bacteria</taxon>
        <taxon>Bacillati</taxon>
        <taxon>Actinomycetota</taxon>
        <taxon>Actinomycetes</taxon>
        <taxon>Micrococcales</taxon>
        <taxon>Promicromonosporaceae</taxon>
        <taxon>Isoptericola</taxon>
    </lineage>
</organism>
<protein>
    <submittedName>
        <fullName evidence="2">TspO/MBR related protein</fullName>
    </submittedName>
</protein>
<dbReference type="PANTHER" id="PTHR33802">
    <property type="entry name" value="SI:CH211-161H7.5-RELATED"/>
    <property type="match status" value="1"/>
</dbReference>
<evidence type="ECO:0000313" key="3">
    <source>
        <dbReference type="Proteomes" id="UP000239895"/>
    </source>
</evidence>
<feature type="transmembrane region" description="Helical" evidence="1">
    <location>
        <begin position="70"/>
        <end position="89"/>
    </location>
</feature>
<name>A0ABX5EDL2_9MICO</name>
<keyword evidence="1" id="KW-0472">Membrane</keyword>
<accession>A0ABX5EDL2</accession>
<sequence>MSTENAAITSSAPPTAADRVRQVVVLLGSLLAIAAAAVGSGAAGGQPVSEAAGGALSAEATVVAPGSPAFSIWSVIYAGLLLFAIVQLLPGRAADPRMRALGWWVLGSMLLNAVWIGVVQAGWLWGSVLVIVALLAVLCVILVRIVRIPAGRPLDTVATDVTIGLYLGWVSIATIADVAATLAADEVGELGLGESVWGAVLAVAGALVVVAISVFARSRPTVTIPVGLAAGWGLAWIAVARTQGPLTDVVVAVAATITAVAAVAAPIVVTLARRPR</sequence>
<gene>
    <name evidence="2" type="ORF">BCL65_106169</name>
</gene>
<dbReference type="Proteomes" id="UP000239895">
    <property type="component" value="Unassembled WGS sequence"/>
</dbReference>
<feature type="transmembrane region" description="Helical" evidence="1">
    <location>
        <begin position="196"/>
        <end position="215"/>
    </location>
</feature>
<evidence type="ECO:0000313" key="2">
    <source>
        <dbReference type="EMBL" id="PRZ06494.1"/>
    </source>
</evidence>
<keyword evidence="1" id="KW-1133">Transmembrane helix</keyword>
<dbReference type="Gene3D" id="1.20.1260.100">
    <property type="entry name" value="TspO/MBR protein"/>
    <property type="match status" value="1"/>
</dbReference>
<feature type="transmembrane region" description="Helical" evidence="1">
    <location>
        <begin position="124"/>
        <end position="143"/>
    </location>
</feature>
<proteinExistence type="predicted"/>
<feature type="transmembrane region" description="Helical" evidence="1">
    <location>
        <begin position="163"/>
        <end position="184"/>
    </location>
</feature>
<feature type="transmembrane region" description="Helical" evidence="1">
    <location>
        <begin position="251"/>
        <end position="272"/>
    </location>
</feature>
<dbReference type="PANTHER" id="PTHR33802:SF1">
    <property type="entry name" value="XK-RELATED PROTEIN"/>
    <property type="match status" value="1"/>
</dbReference>
<feature type="transmembrane region" description="Helical" evidence="1">
    <location>
        <begin position="23"/>
        <end position="43"/>
    </location>
</feature>
<evidence type="ECO:0000256" key="1">
    <source>
        <dbReference type="SAM" id="Phobius"/>
    </source>
</evidence>
<feature type="transmembrane region" description="Helical" evidence="1">
    <location>
        <begin position="222"/>
        <end position="239"/>
    </location>
</feature>
<dbReference type="InterPro" id="IPR038330">
    <property type="entry name" value="TspO/MBR-related_sf"/>
</dbReference>
<keyword evidence="3" id="KW-1185">Reference proteome</keyword>